<dbReference type="EMBL" id="CP139487">
    <property type="protein sequence ID" value="WPU65620.1"/>
    <property type="molecule type" value="Genomic_DNA"/>
</dbReference>
<dbReference type="Proteomes" id="UP001324634">
    <property type="component" value="Chromosome"/>
</dbReference>
<dbReference type="GO" id="GO:0016020">
    <property type="term" value="C:membrane"/>
    <property type="evidence" value="ECO:0007669"/>
    <property type="project" value="UniProtKB-SubCell"/>
</dbReference>
<keyword evidence="6" id="KW-0249">Electron transport</keyword>
<feature type="transmembrane region" description="Helical" evidence="10">
    <location>
        <begin position="177"/>
        <end position="197"/>
    </location>
</feature>
<dbReference type="GO" id="GO:0016491">
    <property type="term" value="F:oxidoreductase activity"/>
    <property type="evidence" value="ECO:0007669"/>
    <property type="project" value="InterPro"/>
</dbReference>
<feature type="transmembrane region" description="Helical" evidence="10">
    <location>
        <begin position="281"/>
        <end position="304"/>
    </location>
</feature>
<dbReference type="InterPro" id="IPR005798">
    <property type="entry name" value="Cyt_b/b6_C"/>
</dbReference>
<evidence type="ECO:0000256" key="3">
    <source>
        <dbReference type="ARBA" id="ARBA00022617"/>
    </source>
</evidence>
<evidence type="ECO:0000256" key="4">
    <source>
        <dbReference type="ARBA" id="ARBA00022692"/>
    </source>
</evidence>
<evidence type="ECO:0000259" key="11">
    <source>
        <dbReference type="Pfam" id="PF00032"/>
    </source>
</evidence>
<reference evidence="12 13" key="1">
    <citation type="submission" date="2023-11" db="EMBL/GenBank/DDBJ databases">
        <title>Peredibacter starrii A3.12.</title>
        <authorList>
            <person name="Mitchell R.J."/>
        </authorList>
    </citation>
    <scope>NUCLEOTIDE SEQUENCE [LARGE SCALE GENOMIC DNA]</scope>
    <source>
        <strain evidence="12 13">A3.12</strain>
    </source>
</reference>
<gene>
    <name evidence="12" type="ORF">SOO65_02550</name>
</gene>
<feature type="transmembrane region" description="Helical" evidence="10">
    <location>
        <begin position="316"/>
        <end position="335"/>
    </location>
</feature>
<feature type="transmembrane region" description="Helical" evidence="10">
    <location>
        <begin position="119"/>
        <end position="140"/>
    </location>
</feature>
<keyword evidence="13" id="KW-1185">Reference proteome</keyword>
<dbReference type="Gene3D" id="1.20.810.10">
    <property type="entry name" value="Cytochrome Bc1 Complex, Chain C"/>
    <property type="match status" value="1"/>
</dbReference>
<keyword evidence="8" id="KW-0408">Iron</keyword>
<evidence type="ECO:0000256" key="5">
    <source>
        <dbReference type="ARBA" id="ARBA00022723"/>
    </source>
</evidence>
<evidence type="ECO:0000256" key="8">
    <source>
        <dbReference type="ARBA" id="ARBA00023004"/>
    </source>
</evidence>
<evidence type="ECO:0000313" key="13">
    <source>
        <dbReference type="Proteomes" id="UP001324634"/>
    </source>
</evidence>
<organism evidence="12 13">
    <name type="scientific">Peredibacter starrii</name>
    <dbReference type="NCBI Taxonomy" id="28202"/>
    <lineage>
        <taxon>Bacteria</taxon>
        <taxon>Pseudomonadati</taxon>
        <taxon>Bdellovibrionota</taxon>
        <taxon>Bacteriovoracia</taxon>
        <taxon>Bacteriovoracales</taxon>
        <taxon>Bacteriovoracaceae</taxon>
        <taxon>Peredibacter</taxon>
    </lineage>
</organism>
<dbReference type="InterPro" id="IPR036150">
    <property type="entry name" value="Cyt_b/b6_C_sf"/>
</dbReference>
<proteinExistence type="predicted"/>
<accession>A0AAX4HQL0</accession>
<dbReference type="SUPFAM" id="SSF81648">
    <property type="entry name" value="a domain/subunit of cytochrome bc1 complex (Ubiquinol-cytochrome c reductase)"/>
    <property type="match status" value="1"/>
</dbReference>
<evidence type="ECO:0000256" key="6">
    <source>
        <dbReference type="ARBA" id="ARBA00022982"/>
    </source>
</evidence>
<keyword evidence="7 10" id="KW-1133">Transmembrane helix</keyword>
<dbReference type="GO" id="GO:0009055">
    <property type="term" value="F:electron transfer activity"/>
    <property type="evidence" value="ECO:0007669"/>
    <property type="project" value="InterPro"/>
</dbReference>
<dbReference type="RefSeq" id="WP_321396456.1">
    <property type="nucleotide sequence ID" value="NZ_CP139487.1"/>
</dbReference>
<evidence type="ECO:0000256" key="1">
    <source>
        <dbReference type="ARBA" id="ARBA00004141"/>
    </source>
</evidence>
<keyword evidence="9 10" id="KW-0472">Membrane</keyword>
<evidence type="ECO:0000256" key="9">
    <source>
        <dbReference type="ARBA" id="ARBA00023136"/>
    </source>
</evidence>
<dbReference type="KEGG" id="psti:SOO65_02550"/>
<comment type="subcellular location">
    <subcellularLocation>
        <location evidence="1">Membrane</location>
        <topology evidence="1">Multi-pass membrane protein</topology>
    </subcellularLocation>
</comment>
<keyword evidence="2" id="KW-0813">Transport</keyword>
<protein>
    <recommendedName>
        <fullName evidence="11">Cytochrome b/b6 C-terminal region profile domain-containing protein</fullName>
    </recommendedName>
</protein>
<keyword evidence="3" id="KW-0349">Heme</keyword>
<name>A0AAX4HQL0_9BACT</name>
<feature type="transmembrane region" description="Helical" evidence="10">
    <location>
        <begin position="38"/>
        <end position="63"/>
    </location>
</feature>
<feature type="transmembrane region" description="Helical" evidence="10">
    <location>
        <begin position="218"/>
        <end position="237"/>
    </location>
</feature>
<dbReference type="InterPro" id="IPR027387">
    <property type="entry name" value="Cytb/b6-like_sf"/>
</dbReference>
<evidence type="ECO:0000256" key="10">
    <source>
        <dbReference type="SAM" id="Phobius"/>
    </source>
</evidence>
<evidence type="ECO:0000313" key="12">
    <source>
        <dbReference type="EMBL" id="WPU65620.1"/>
    </source>
</evidence>
<feature type="domain" description="Cytochrome b/b6 C-terminal region profile" evidence="11">
    <location>
        <begin position="148"/>
        <end position="227"/>
    </location>
</feature>
<keyword evidence="4 10" id="KW-0812">Transmembrane</keyword>
<keyword evidence="5" id="KW-0479">Metal-binding</keyword>
<evidence type="ECO:0000256" key="7">
    <source>
        <dbReference type="ARBA" id="ARBA00022989"/>
    </source>
</evidence>
<feature type="transmembrane region" description="Helical" evidence="10">
    <location>
        <begin position="69"/>
        <end position="87"/>
    </location>
</feature>
<dbReference type="GO" id="GO:0046872">
    <property type="term" value="F:metal ion binding"/>
    <property type="evidence" value="ECO:0007669"/>
    <property type="project" value="UniProtKB-KW"/>
</dbReference>
<sequence>MIKAAINYLSDPLYSFTLFIILFVLAMKRMDIVGTKKFGLALLIGVLAIFGWMVTDPVFFSVISLPDNIPIIILNGLVFWSTWYALYRGHQNDLRIAAGEQPIEGTPENREKVWAWPNLVYTELFCGILCTIFLIVWAIFFKAPLEEPANPTWAPNPAKAPWYFLGLQEMLVYFDPWMAGVVLPGFIIVGLIAIPFIDINPKGNGYYTFKERKFAIAGFLFGWLALWVYLIQVGTFLRGPNWTFYGPFEYWDFHKVVAENNVNLSEYFWIKMLNVGLPKNIFLREIVGIIFMGLYCVASVPFITKKWGYKYLPRMGAIRYYLMVFLLLGMALLPLKMYLRWFFTLKYIVAMPEFELNL</sequence>
<feature type="transmembrane region" description="Helical" evidence="10">
    <location>
        <begin position="6"/>
        <end position="26"/>
    </location>
</feature>
<dbReference type="Pfam" id="PF00032">
    <property type="entry name" value="Cytochrom_B_C"/>
    <property type="match status" value="1"/>
</dbReference>
<evidence type="ECO:0000256" key="2">
    <source>
        <dbReference type="ARBA" id="ARBA00022448"/>
    </source>
</evidence>
<dbReference type="AlphaFoldDB" id="A0AAX4HQL0"/>